<keyword evidence="1" id="KW-0472">Membrane</keyword>
<protein>
    <recommendedName>
        <fullName evidence="3">O-antigen ligase</fullName>
    </recommendedName>
</protein>
<feature type="transmembrane region" description="Helical" evidence="1">
    <location>
        <begin position="43"/>
        <end position="61"/>
    </location>
</feature>
<feature type="transmembrane region" description="Helical" evidence="1">
    <location>
        <begin position="112"/>
        <end position="137"/>
    </location>
</feature>
<proteinExistence type="predicted"/>
<feature type="transmembrane region" description="Helical" evidence="1">
    <location>
        <begin position="224"/>
        <end position="243"/>
    </location>
</feature>
<dbReference type="EMBL" id="MT143999">
    <property type="protein sequence ID" value="QJA45887.1"/>
    <property type="molecule type" value="Genomic_DNA"/>
</dbReference>
<keyword evidence="1" id="KW-1133">Transmembrane helix</keyword>
<evidence type="ECO:0008006" key="3">
    <source>
        <dbReference type="Google" id="ProtNLM"/>
    </source>
</evidence>
<gene>
    <name evidence="2" type="ORF">TM448A00287_0009</name>
</gene>
<sequence length="302" mass="34344">MLFMASLLDIPKREMPSWVNKIVFFLLGLCLFNLFNFQFAQTILANTFNLFIGVLGFYLVYRYCDADIDLKKPIAWAFIINLILYTAQRFGIDPVYDHISEGGFMGNAARMGIYSALITPFLPFMLIIAGVVLMFFIKQYTILIPIVIGLFLKAKSKKNKVLIIIGACIAGLILKKHIISEFAIRINELWIPILDIYFDKPLLGIGFGQNHVVGPNIGVYLNSYLQFIVGVGILGLVWFIYTFKVIHKEIKLNFALLTLGLVMCIEYPIEIPRFWFLIIAILVNTLLCYKGDDRLCDNITVG</sequence>
<evidence type="ECO:0000313" key="2">
    <source>
        <dbReference type="EMBL" id="QJA45887.1"/>
    </source>
</evidence>
<feature type="transmembrane region" description="Helical" evidence="1">
    <location>
        <begin position="161"/>
        <end position="179"/>
    </location>
</feature>
<reference evidence="2" key="1">
    <citation type="submission" date="2020-03" db="EMBL/GenBank/DDBJ databases">
        <title>The deep terrestrial virosphere.</title>
        <authorList>
            <person name="Holmfeldt K."/>
            <person name="Nilsson E."/>
            <person name="Simone D."/>
            <person name="Lopez-Fernandez M."/>
            <person name="Wu X."/>
            <person name="de Brujin I."/>
            <person name="Lundin D."/>
            <person name="Andersson A."/>
            <person name="Bertilsson S."/>
            <person name="Dopson M."/>
        </authorList>
    </citation>
    <scope>NUCLEOTIDE SEQUENCE</scope>
    <source>
        <strain evidence="2">TM448A00287</strain>
    </source>
</reference>
<feature type="transmembrane region" description="Helical" evidence="1">
    <location>
        <begin position="274"/>
        <end position="289"/>
    </location>
</feature>
<feature type="transmembrane region" description="Helical" evidence="1">
    <location>
        <begin position="73"/>
        <end position="92"/>
    </location>
</feature>
<accession>A0A6H1ZES7</accession>
<organism evidence="2">
    <name type="scientific">viral metagenome</name>
    <dbReference type="NCBI Taxonomy" id="1070528"/>
    <lineage>
        <taxon>unclassified sequences</taxon>
        <taxon>metagenomes</taxon>
        <taxon>organismal metagenomes</taxon>
    </lineage>
</organism>
<dbReference type="AlphaFoldDB" id="A0A6H1ZES7"/>
<feature type="transmembrane region" description="Helical" evidence="1">
    <location>
        <begin position="250"/>
        <end position="268"/>
    </location>
</feature>
<feature type="transmembrane region" description="Helical" evidence="1">
    <location>
        <begin position="18"/>
        <end position="37"/>
    </location>
</feature>
<name>A0A6H1ZES7_9ZZZZ</name>
<evidence type="ECO:0000256" key="1">
    <source>
        <dbReference type="SAM" id="Phobius"/>
    </source>
</evidence>
<keyword evidence="1" id="KW-0812">Transmembrane</keyword>